<dbReference type="Proteomes" id="UP000316184">
    <property type="component" value="Unassembled WGS sequence"/>
</dbReference>
<dbReference type="GO" id="GO:0003684">
    <property type="term" value="F:damaged DNA binding"/>
    <property type="evidence" value="ECO:0007669"/>
    <property type="project" value="InterPro"/>
</dbReference>
<dbReference type="RefSeq" id="WP_145743597.1">
    <property type="nucleotide sequence ID" value="NZ_VIWX01000005.1"/>
</dbReference>
<keyword evidence="10" id="KW-0234">DNA repair</keyword>
<dbReference type="Pfam" id="PF06827">
    <property type="entry name" value="zf-FPG_IleRS"/>
    <property type="match status" value="1"/>
</dbReference>
<dbReference type="EMBL" id="VIWX01000005">
    <property type="protein sequence ID" value="TWF93654.1"/>
    <property type="molecule type" value="Genomic_DNA"/>
</dbReference>
<protein>
    <recommendedName>
        <fullName evidence="15">Endonuclease 8 1</fullName>
        <ecNumber evidence="3">4.2.99.18</ecNumber>
    </recommendedName>
    <alternativeName>
        <fullName evidence="17">DNA glycosylase/AP lyase Nei 1</fullName>
    </alternativeName>
    <alternativeName>
        <fullName evidence="16">DNA-(apurinic or apyrimidinic site) lyase Nei 1</fullName>
    </alternativeName>
    <alternativeName>
        <fullName evidence="18">Endonuclease VIII 1</fullName>
    </alternativeName>
</protein>
<gene>
    <name evidence="21" type="ORF">FHU35_15508</name>
</gene>
<dbReference type="FunFam" id="1.10.8.50:FF:000003">
    <property type="entry name" value="Formamidopyrimidine-DNA glycosylase"/>
    <property type="match status" value="1"/>
</dbReference>
<dbReference type="InterPro" id="IPR010979">
    <property type="entry name" value="Ribosomal_uS13-like_H2TH"/>
</dbReference>
<dbReference type="InterPro" id="IPR035937">
    <property type="entry name" value="FPG_N"/>
</dbReference>
<evidence type="ECO:0000256" key="1">
    <source>
        <dbReference type="ARBA" id="ARBA00001947"/>
    </source>
</evidence>
<evidence type="ECO:0000256" key="4">
    <source>
        <dbReference type="ARBA" id="ARBA00022723"/>
    </source>
</evidence>
<dbReference type="Gene3D" id="1.10.8.50">
    <property type="match status" value="1"/>
</dbReference>
<dbReference type="PANTHER" id="PTHR42697">
    <property type="entry name" value="ENDONUCLEASE 8"/>
    <property type="match status" value="1"/>
</dbReference>
<dbReference type="SMART" id="SM00898">
    <property type="entry name" value="Fapy_DNA_glyco"/>
    <property type="match status" value="1"/>
</dbReference>
<comment type="caution">
    <text evidence="21">The sequence shown here is derived from an EMBL/GenBank/DDBJ whole genome shotgun (WGS) entry which is preliminary data.</text>
</comment>
<evidence type="ECO:0000256" key="2">
    <source>
        <dbReference type="ARBA" id="ARBA00009409"/>
    </source>
</evidence>
<dbReference type="GO" id="GO:0008270">
    <property type="term" value="F:zinc ion binding"/>
    <property type="evidence" value="ECO:0007669"/>
    <property type="project" value="UniProtKB-KW"/>
</dbReference>
<dbReference type="InterPro" id="IPR015886">
    <property type="entry name" value="H2TH_FPG"/>
</dbReference>
<evidence type="ECO:0000256" key="3">
    <source>
        <dbReference type="ARBA" id="ARBA00012720"/>
    </source>
</evidence>
<dbReference type="EC" id="4.2.99.18" evidence="3"/>
<evidence type="ECO:0000256" key="14">
    <source>
        <dbReference type="ARBA" id="ARBA00044632"/>
    </source>
</evidence>
<evidence type="ECO:0000256" key="17">
    <source>
        <dbReference type="ARBA" id="ARBA00076830"/>
    </source>
</evidence>
<feature type="domain" description="FPG-type" evidence="20">
    <location>
        <begin position="234"/>
        <end position="268"/>
    </location>
</feature>
<dbReference type="GO" id="GO:0140078">
    <property type="term" value="F:class I DNA-(apurinic or apyrimidinic site) endonuclease activity"/>
    <property type="evidence" value="ECO:0007669"/>
    <property type="project" value="UniProtKB-EC"/>
</dbReference>
<proteinExistence type="inferred from homology"/>
<dbReference type="GO" id="GO:0008534">
    <property type="term" value="F:oxidized purine nucleobase lesion DNA N-glycosylase activity"/>
    <property type="evidence" value="ECO:0007669"/>
    <property type="project" value="UniProtKB-ARBA"/>
</dbReference>
<dbReference type="InterPro" id="IPR000214">
    <property type="entry name" value="Znf_DNA_glyclase/AP_lyase"/>
</dbReference>
<sequence length="269" mass="29782">MPEGHTLHRLAGVHQELFAGAAVRVSSPQGRFASSAALLDGALFERAEAHGKHLFHRYAGDRVVHVHLGLYGTFTETELPASEPRGQVRMRVVGRTHFADLRGPTRCELLTPDEVTAVRDRLGPDPLRTDAEPERAWARISKSRTSIAALLMDQKVLSGVGNVYRAEVLFRHGIPPMTAGRDLGRERWELVWDDLAALMADGVKVGRIDTVRPEHLPEATGRAPRQDRHGGEVYVYRRAGMPCLICGDEVVTEDLAARNLYWCPTCQTA</sequence>
<dbReference type="PANTHER" id="PTHR42697:SF3">
    <property type="entry name" value="ENDONUCLEASE 8 1"/>
    <property type="match status" value="1"/>
</dbReference>
<keyword evidence="7" id="KW-0378">Hydrolase</keyword>
<dbReference type="InterPro" id="IPR010663">
    <property type="entry name" value="Znf_FPG/IleRS"/>
</dbReference>
<dbReference type="AlphaFoldDB" id="A0A561U2Q5"/>
<evidence type="ECO:0000256" key="18">
    <source>
        <dbReference type="ARBA" id="ARBA00081466"/>
    </source>
</evidence>
<keyword evidence="22" id="KW-1185">Reference proteome</keyword>
<organism evidence="21 22">
    <name type="scientific">Saccharopolyspora dendranthemae</name>
    <dbReference type="NCBI Taxonomy" id="1181886"/>
    <lineage>
        <taxon>Bacteria</taxon>
        <taxon>Bacillati</taxon>
        <taxon>Actinomycetota</taxon>
        <taxon>Actinomycetes</taxon>
        <taxon>Pseudonocardiales</taxon>
        <taxon>Pseudonocardiaceae</taxon>
        <taxon>Saccharopolyspora</taxon>
    </lineage>
</organism>
<dbReference type="GO" id="GO:0003690">
    <property type="term" value="F:double-stranded DNA binding"/>
    <property type="evidence" value="ECO:0007669"/>
    <property type="project" value="UniProtKB-ARBA"/>
</dbReference>
<dbReference type="InterPro" id="IPR015887">
    <property type="entry name" value="DNA_glyclase_Znf_dom_DNA_BS"/>
</dbReference>
<reference evidence="21 22" key="1">
    <citation type="submission" date="2019-06" db="EMBL/GenBank/DDBJ databases">
        <title>Sequencing the genomes of 1000 actinobacteria strains.</title>
        <authorList>
            <person name="Klenk H.-P."/>
        </authorList>
    </citation>
    <scope>NUCLEOTIDE SEQUENCE [LARGE SCALE GENOMIC DNA]</scope>
    <source>
        <strain evidence="21 22">DSM 46699</strain>
    </source>
</reference>
<evidence type="ECO:0000256" key="12">
    <source>
        <dbReference type="ARBA" id="ARBA00023268"/>
    </source>
</evidence>
<evidence type="ECO:0000256" key="5">
    <source>
        <dbReference type="ARBA" id="ARBA00022763"/>
    </source>
</evidence>
<evidence type="ECO:0000256" key="10">
    <source>
        <dbReference type="ARBA" id="ARBA00023204"/>
    </source>
</evidence>
<keyword evidence="9" id="KW-0238">DNA-binding</keyword>
<dbReference type="Pfam" id="PF06831">
    <property type="entry name" value="H2TH"/>
    <property type="match status" value="1"/>
</dbReference>
<evidence type="ECO:0000256" key="15">
    <source>
        <dbReference type="ARBA" id="ARBA00072653"/>
    </source>
</evidence>
<evidence type="ECO:0000256" key="6">
    <source>
        <dbReference type="ARBA" id="ARBA00022771"/>
    </source>
</evidence>
<dbReference type="GO" id="GO:0006284">
    <property type="term" value="P:base-excision repair"/>
    <property type="evidence" value="ECO:0007669"/>
    <property type="project" value="InterPro"/>
</dbReference>
<dbReference type="Pfam" id="PF01149">
    <property type="entry name" value="Fapy_DNA_glyco"/>
    <property type="match status" value="1"/>
</dbReference>
<evidence type="ECO:0000256" key="9">
    <source>
        <dbReference type="ARBA" id="ARBA00023125"/>
    </source>
</evidence>
<dbReference type="Gene3D" id="3.20.190.10">
    <property type="entry name" value="MutM-like, N-terminal"/>
    <property type="match status" value="1"/>
</dbReference>
<keyword evidence="8" id="KW-0862">Zinc</keyword>
<dbReference type="OrthoDB" id="9800855at2"/>
<evidence type="ECO:0000256" key="13">
    <source>
        <dbReference type="ARBA" id="ARBA00023295"/>
    </source>
</evidence>
<dbReference type="PROSITE" id="PS01242">
    <property type="entry name" value="ZF_FPG_1"/>
    <property type="match status" value="1"/>
</dbReference>
<dbReference type="InterPro" id="IPR012319">
    <property type="entry name" value="FPG_cat"/>
</dbReference>
<keyword evidence="21" id="KW-0255">Endonuclease</keyword>
<evidence type="ECO:0000256" key="8">
    <source>
        <dbReference type="ARBA" id="ARBA00022833"/>
    </source>
</evidence>
<evidence type="ECO:0000313" key="22">
    <source>
        <dbReference type="Proteomes" id="UP000316184"/>
    </source>
</evidence>
<comment type="similarity">
    <text evidence="2">Belongs to the FPG family.</text>
</comment>
<dbReference type="SUPFAM" id="SSF57716">
    <property type="entry name" value="Glucocorticoid receptor-like (DNA-binding domain)"/>
    <property type="match status" value="1"/>
</dbReference>
<dbReference type="SMART" id="SM01232">
    <property type="entry name" value="H2TH"/>
    <property type="match status" value="1"/>
</dbReference>
<keyword evidence="6 19" id="KW-0863">Zinc-finger</keyword>
<name>A0A561U2Q5_9PSEU</name>
<dbReference type="GO" id="GO:0000703">
    <property type="term" value="F:oxidized pyrimidine nucleobase lesion DNA N-glycosylase activity"/>
    <property type="evidence" value="ECO:0007669"/>
    <property type="project" value="TreeGrafter"/>
</dbReference>
<comment type="cofactor">
    <cofactor evidence="1">
        <name>Zn(2+)</name>
        <dbReference type="ChEBI" id="CHEBI:29105"/>
    </cofactor>
</comment>
<keyword evidence="4" id="KW-0479">Metal-binding</keyword>
<dbReference type="CDD" id="cd08970">
    <property type="entry name" value="AcNei1_N"/>
    <property type="match status" value="1"/>
</dbReference>
<evidence type="ECO:0000256" key="16">
    <source>
        <dbReference type="ARBA" id="ARBA00076224"/>
    </source>
</evidence>
<evidence type="ECO:0000256" key="7">
    <source>
        <dbReference type="ARBA" id="ARBA00022801"/>
    </source>
</evidence>
<keyword evidence="13" id="KW-0326">Glycosidase</keyword>
<dbReference type="PROSITE" id="PS51066">
    <property type="entry name" value="ZF_FPG_2"/>
    <property type="match status" value="1"/>
</dbReference>
<evidence type="ECO:0000259" key="20">
    <source>
        <dbReference type="PROSITE" id="PS51066"/>
    </source>
</evidence>
<evidence type="ECO:0000313" key="21">
    <source>
        <dbReference type="EMBL" id="TWF93654.1"/>
    </source>
</evidence>
<evidence type="ECO:0000256" key="11">
    <source>
        <dbReference type="ARBA" id="ARBA00023239"/>
    </source>
</evidence>
<keyword evidence="21" id="KW-0540">Nuclease</keyword>
<comment type="catalytic activity">
    <reaction evidence="14">
        <text>2'-deoxyribonucleotide-(2'-deoxyribose 5'-phosphate)-2'-deoxyribonucleotide-DNA = a 3'-end 2'-deoxyribonucleotide-(2,3-dehydro-2,3-deoxyribose 5'-phosphate)-DNA + a 5'-end 5'-phospho-2'-deoxyribonucleoside-DNA + H(+)</text>
        <dbReference type="Rhea" id="RHEA:66592"/>
        <dbReference type="Rhea" id="RHEA-COMP:13180"/>
        <dbReference type="Rhea" id="RHEA-COMP:16897"/>
        <dbReference type="Rhea" id="RHEA-COMP:17067"/>
        <dbReference type="ChEBI" id="CHEBI:15378"/>
        <dbReference type="ChEBI" id="CHEBI:136412"/>
        <dbReference type="ChEBI" id="CHEBI:157695"/>
        <dbReference type="ChEBI" id="CHEBI:167181"/>
        <dbReference type="EC" id="4.2.99.18"/>
    </reaction>
</comment>
<keyword evidence="12" id="KW-0511">Multifunctional enzyme</keyword>
<dbReference type="SUPFAM" id="SSF46946">
    <property type="entry name" value="S13-like H2TH domain"/>
    <property type="match status" value="1"/>
</dbReference>
<dbReference type="FunFam" id="3.20.190.10:FF:000007">
    <property type="entry name" value="DNA glycosylase"/>
    <property type="match status" value="1"/>
</dbReference>
<evidence type="ECO:0000256" key="19">
    <source>
        <dbReference type="PROSITE-ProRule" id="PRU00391"/>
    </source>
</evidence>
<dbReference type="GO" id="GO:0006979">
    <property type="term" value="P:response to oxidative stress"/>
    <property type="evidence" value="ECO:0007669"/>
    <property type="project" value="UniProtKB-ARBA"/>
</dbReference>
<dbReference type="SUPFAM" id="SSF81624">
    <property type="entry name" value="N-terminal domain of MutM-like DNA repair proteins"/>
    <property type="match status" value="1"/>
</dbReference>
<keyword evidence="5" id="KW-0227">DNA damage</keyword>
<accession>A0A561U2Q5</accession>
<keyword evidence="11" id="KW-0456">Lyase</keyword>